<keyword evidence="2" id="KW-1185">Reference proteome</keyword>
<dbReference type="Proteomes" id="UP000828251">
    <property type="component" value="Unassembled WGS sequence"/>
</dbReference>
<comment type="caution">
    <text evidence="1">The sequence shown here is derived from an EMBL/GenBank/DDBJ whole genome shotgun (WGS) entry which is preliminary data.</text>
</comment>
<organism evidence="1 2">
    <name type="scientific">Gossypium stocksii</name>
    <dbReference type="NCBI Taxonomy" id="47602"/>
    <lineage>
        <taxon>Eukaryota</taxon>
        <taxon>Viridiplantae</taxon>
        <taxon>Streptophyta</taxon>
        <taxon>Embryophyta</taxon>
        <taxon>Tracheophyta</taxon>
        <taxon>Spermatophyta</taxon>
        <taxon>Magnoliopsida</taxon>
        <taxon>eudicotyledons</taxon>
        <taxon>Gunneridae</taxon>
        <taxon>Pentapetalae</taxon>
        <taxon>rosids</taxon>
        <taxon>malvids</taxon>
        <taxon>Malvales</taxon>
        <taxon>Malvaceae</taxon>
        <taxon>Malvoideae</taxon>
        <taxon>Gossypium</taxon>
    </lineage>
</organism>
<dbReference type="OrthoDB" id="1001388at2759"/>
<evidence type="ECO:0000313" key="2">
    <source>
        <dbReference type="Proteomes" id="UP000828251"/>
    </source>
</evidence>
<protein>
    <submittedName>
        <fullName evidence="1">Uncharacterized protein</fullName>
    </submittedName>
</protein>
<name>A0A9D3ZHH3_9ROSI</name>
<reference evidence="1 2" key="1">
    <citation type="journal article" date="2021" name="Plant Biotechnol. J.">
        <title>Multi-omics assisted identification of the key and species-specific regulatory components of drought-tolerant mechanisms in Gossypium stocksii.</title>
        <authorList>
            <person name="Yu D."/>
            <person name="Ke L."/>
            <person name="Zhang D."/>
            <person name="Wu Y."/>
            <person name="Sun Y."/>
            <person name="Mei J."/>
            <person name="Sun J."/>
            <person name="Sun Y."/>
        </authorList>
    </citation>
    <scope>NUCLEOTIDE SEQUENCE [LARGE SCALE GENOMIC DNA]</scope>
    <source>
        <strain evidence="2">cv. E1</strain>
        <tissue evidence="1">Leaf</tissue>
    </source>
</reference>
<sequence>MEEELANLNNVDEERVLLQFQSHTKVVEEDYSETWFLGGGIQMGYLIENIAKKGATGTKVGTNRMKRIQMKCEFVNGIDVGAYGSREGLLLGCKSDCSIHLRNFFSYHIDMEVHEENDTTSWRFTGFYSSLEEQRRVESWNLLRHLGRDQDLP</sequence>
<gene>
    <name evidence="1" type="ORF">J1N35_040198</name>
</gene>
<dbReference type="EMBL" id="JAIQCV010000012">
    <property type="protein sequence ID" value="KAH1038455.1"/>
    <property type="molecule type" value="Genomic_DNA"/>
</dbReference>
<dbReference type="AlphaFoldDB" id="A0A9D3ZHH3"/>
<evidence type="ECO:0000313" key="1">
    <source>
        <dbReference type="EMBL" id="KAH1038455.1"/>
    </source>
</evidence>
<accession>A0A9D3ZHH3</accession>
<proteinExistence type="predicted"/>